<evidence type="ECO:0000313" key="6">
    <source>
        <dbReference type="Proteomes" id="UP001153069"/>
    </source>
</evidence>
<evidence type="ECO:0000256" key="1">
    <source>
        <dbReference type="ARBA" id="ARBA00022603"/>
    </source>
</evidence>
<dbReference type="GO" id="GO:0032259">
    <property type="term" value="P:methylation"/>
    <property type="evidence" value="ECO:0007669"/>
    <property type="project" value="UniProtKB-KW"/>
</dbReference>
<dbReference type="CDD" id="cd02440">
    <property type="entry name" value="AdoMet_MTases"/>
    <property type="match status" value="1"/>
</dbReference>
<keyword evidence="4" id="KW-0443">Lipid metabolism</keyword>
<dbReference type="Pfam" id="PF02353">
    <property type="entry name" value="CMAS"/>
    <property type="match status" value="1"/>
</dbReference>
<protein>
    <submittedName>
        <fullName evidence="5">Cyclopropane-fatty-acyl-phospholipid synthase</fullName>
    </submittedName>
</protein>
<dbReference type="PANTHER" id="PTHR43667:SF1">
    <property type="entry name" value="CYCLOPROPANE-FATTY-ACYL-PHOSPHOLIPID SYNTHASE"/>
    <property type="match status" value="1"/>
</dbReference>
<dbReference type="PANTHER" id="PTHR43667">
    <property type="entry name" value="CYCLOPROPANE-FATTY-ACYL-PHOSPHOLIPID SYNTHASE"/>
    <property type="match status" value="1"/>
</dbReference>
<name>A0A9N8EE07_9STRA</name>
<keyword evidence="3" id="KW-0949">S-adenosyl-L-methionine</keyword>
<evidence type="ECO:0000256" key="3">
    <source>
        <dbReference type="ARBA" id="ARBA00022691"/>
    </source>
</evidence>
<dbReference type="Proteomes" id="UP001153069">
    <property type="component" value="Unassembled WGS sequence"/>
</dbReference>
<dbReference type="OrthoDB" id="8300214at2759"/>
<sequence length="349" mass="38950">MLTASAICRSRIITLIPSTTAATSRALSTSAVGRAVGSIAAPPLIADNDDITHAKKVTDCYSYYEDMSDFVGISDYTDGIYNGKRDTVYEEAQVNQTNYLLDQAEIGPGARLLDVGCGRGRLLQAAKDRGAEVMGITISPEQKEYCRRKGLDVRLQDYRALEHKQEWHGQFDAVIANGSMEHFVSTKDGLARRAGDIYENTFGIYHKLINPSAESRRVVTTVIHHRPRNGKRMNLSLSDKIMFGLLAEAYGGWYPLDGQLEKSADGKFRSIEKVDGTEDYLWTSIDAFAVMRQKRSDNPVGYMRNLAATGIRAPLFAANPWMSTWQFRGSDSNPPPTVLYRHTWEYQDA</sequence>
<dbReference type="EMBL" id="CAICTM010000857">
    <property type="protein sequence ID" value="CAB9517454.1"/>
    <property type="molecule type" value="Genomic_DNA"/>
</dbReference>
<accession>A0A9N8EE07</accession>
<proteinExistence type="predicted"/>
<dbReference type="SUPFAM" id="SSF53335">
    <property type="entry name" value="S-adenosyl-L-methionine-dependent methyltransferases"/>
    <property type="match status" value="1"/>
</dbReference>
<dbReference type="GO" id="GO:0008168">
    <property type="term" value="F:methyltransferase activity"/>
    <property type="evidence" value="ECO:0007669"/>
    <property type="project" value="UniProtKB-KW"/>
</dbReference>
<evidence type="ECO:0000313" key="5">
    <source>
        <dbReference type="EMBL" id="CAB9517454.1"/>
    </source>
</evidence>
<dbReference type="InterPro" id="IPR050723">
    <property type="entry name" value="CFA/CMAS"/>
</dbReference>
<evidence type="ECO:0000256" key="4">
    <source>
        <dbReference type="ARBA" id="ARBA00023098"/>
    </source>
</evidence>
<evidence type="ECO:0000256" key="2">
    <source>
        <dbReference type="ARBA" id="ARBA00022679"/>
    </source>
</evidence>
<reference evidence="5" key="1">
    <citation type="submission" date="2020-06" db="EMBL/GenBank/DDBJ databases">
        <authorList>
            <consortium name="Plant Systems Biology data submission"/>
        </authorList>
    </citation>
    <scope>NUCLEOTIDE SEQUENCE</scope>
    <source>
        <strain evidence="5">D6</strain>
    </source>
</reference>
<keyword evidence="1" id="KW-0489">Methyltransferase</keyword>
<keyword evidence="6" id="KW-1185">Reference proteome</keyword>
<keyword evidence="2" id="KW-0808">Transferase</keyword>
<dbReference type="InterPro" id="IPR029063">
    <property type="entry name" value="SAM-dependent_MTases_sf"/>
</dbReference>
<dbReference type="GO" id="GO:0006629">
    <property type="term" value="P:lipid metabolic process"/>
    <property type="evidence" value="ECO:0007669"/>
    <property type="project" value="UniProtKB-KW"/>
</dbReference>
<gene>
    <name evidence="5" type="ORF">SEMRO_858_G211770.1</name>
</gene>
<dbReference type="AlphaFoldDB" id="A0A9N8EE07"/>
<comment type="caution">
    <text evidence="5">The sequence shown here is derived from an EMBL/GenBank/DDBJ whole genome shotgun (WGS) entry which is preliminary data.</text>
</comment>
<organism evidence="5 6">
    <name type="scientific">Seminavis robusta</name>
    <dbReference type="NCBI Taxonomy" id="568900"/>
    <lineage>
        <taxon>Eukaryota</taxon>
        <taxon>Sar</taxon>
        <taxon>Stramenopiles</taxon>
        <taxon>Ochrophyta</taxon>
        <taxon>Bacillariophyta</taxon>
        <taxon>Bacillariophyceae</taxon>
        <taxon>Bacillariophycidae</taxon>
        <taxon>Naviculales</taxon>
        <taxon>Naviculaceae</taxon>
        <taxon>Seminavis</taxon>
    </lineage>
</organism>
<dbReference type="Gene3D" id="3.40.50.150">
    <property type="entry name" value="Vaccinia Virus protein VP39"/>
    <property type="match status" value="1"/>
</dbReference>